<gene>
    <name evidence="2" type="ORF">NDU88_003570</name>
</gene>
<evidence type="ECO:0000313" key="3">
    <source>
        <dbReference type="Proteomes" id="UP001066276"/>
    </source>
</evidence>
<name>A0AAV7T574_PLEWA</name>
<dbReference type="Proteomes" id="UP001066276">
    <property type="component" value="Chromosome 4_1"/>
</dbReference>
<keyword evidence="3" id="KW-1185">Reference proteome</keyword>
<feature type="compositionally biased region" description="Polar residues" evidence="1">
    <location>
        <begin position="175"/>
        <end position="186"/>
    </location>
</feature>
<dbReference type="EMBL" id="JANPWB010000007">
    <property type="protein sequence ID" value="KAJ1171712.1"/>
    <property type="molecule type" value="Genomic_DNA"/>
</dbReference>
<dbReference type="AlphaFoldDB" id="A0AAV7T574"/>
<organism evidence="2 3">
    <name type="scientific">Pleurodeles waltl</name>
    <name type="common">Iberian ribbed newt</name>
    <dbReference type="NCBI Taxonomy" id="8319"/>
    <lineage>
        <taxon>Eukaryota</taxon>
        <taxon>Metazoa</taxon>
        <taxon>Chordata</taxon>
        <taxon>Craniata</taxon>
        <taxon>Vertebrata</taxon>
        <taxon>Euteleostomi</taxon>
        <taxon>Amphibia</taxon>
        <taxon>Batrachia</taxon>
        <taxon>Caudata</taxon>
        <taxon>Salamandroidea</taxon>
        <taxon>Salamandridae</taxon>
        <taxon>Pleurodelinae</taxon>
        <taxon>Pleurodeles</taxon>
    </lineage>
</organism>
<proteinExistence type="predicted"/>
<evidence type="ECO:0000313" key="2">
    <source>
        <dbReference type="EMBL" id="KAJ1171712.1"/>
    </source>
</evidence>
<protein>
    <submittedName>
        <fullName evidence="2">Uncharacterized protein</fullName>
    </submittedName>
</protein>
<reference evidence="2" key="1">
    <citation type="journal article" date="2022" name="bioRxiv">
        <title>Sequencing and chromosome-scale assembly of the giantPleurodeles waltlgenome.</title>
        <authorList>
            <person name="Brown T."/>
            <person name="Elewa A."/>
            <person name="Iarovenko S."/>
            <person name="Subramanian E."/>
            <person name="Araus A.J."/>
            <person name="Petzold A."/>
            <person name="Susuki M."/>
            <person name="Suzuki K.-i.T."/>
            <person name="Hayashi T."/>
            <person name="Toyoda A."/>
            <person name="Oliveira C."/>
            <person name="Osipova E."/>
            <person name="Leigh N.D."/>
            <person name="Simon A."/>
            <person name="Yun M.H."/>
        </authorList>
    </citation>
    <scope>NUCLEOTIDE SEQUENCE</scope>
    <source>
        <strain evidence="2">20211129_DDA</strain>
        <tissue evidence="2">Liver</tissue>
    </source>
</reference>
<sequence>MAHSLGPDSTVWNSEDWRLRTSLERTPLVALGAESRIDGIGEAAPTSTDSAVKSSVAPRAPCGPKLVGRVERAGPPPGSQPAPVRAQPPERAAAPGAQSQIRGRRCPAPIGVSAPPLAIFFGSGSSGARSRPTPELPRCRTAFHPDGPSTRATASAMHVSSTQGRSSFHAPEAPQSGSGKTVSALR</sequence>
<feature type="region of interest" description="Disordered" evidence="1">
    <location>
        <begin position="37"/>
        <end position="109"/>
    </location>
</feature>
<evidence type="ECO:0000256" key="1">
    <source>
        <dbReference type="SAM" id="MobiDB-lite"/>
    </source>
</evidence>
<accession>A0AAV7T574</accession>
<feature type="compositionally biased region" description="Polar residues" evidence="1">
    <location>
        <begin position="150"/>
        <end position="166"/>
    </location>
</feature>
<comment type="caution">
    <text evidence="2">The sequence shown here is derived from an EMBL/GenBank/DDBJ whole genome shotgun (WGS) entry which is preliminary data.</text>
</comment>
<feature type="region of interest" description="Disordered" evidence="1">
    <location>
        <begin position="123"/>
        <end position="186"/>
    </location>
</feature>